<dbReference type="GO" id="GO:0019252">
    <property type="term" value="P:starch biosynthetic process"/>
    <property type="evidence" value="ECO:0007669"/>
    <property type="project" value="UniProtKB-KW"/>
</dbReference>
<dbReference type="InterPro" id="IPR011831">
    <property type="entry name" value="ADP-Glc_PPase"/>
</dbReference>
<evidence type="ECO:0000256" key="3">
    <source>
        <dbReference type="ARBA" id="ARBA00004727"/>
    </source>
</evidence>
<evidence type="ECO:0000256" key="15">
    <source>
        <dbReference type="ARBA" id="ARBA00032494"/>
    </source>
</evidence>
<keyword evidence="8" id="KW-0808">Transferase</keyword>
<keyword evidence="12" id="KW-0750">Starch biosynthesis</keyword>
<evidence type="ECO:0000256" key="4">
    <source>
        <dbReference type="ARBA" id="ARBA00010443"/>
    </source>
</evidence>
<dbReference type="SUPFAM" id="SSF51161">
    <property type="entry name" value="Trimeric LpxA-like enzymes"/>
    <property type="match status" value="1"/>
</dbReference>
<comment type="catalytic activity">
    <reaction evidence="1">
        <text>alpha-D-glucose 1-phosphate + ATP + H(+) = ADP-alpha-D-glucose + diphosphate</text>
        <dbReference type="Rhea" id="RHEA:12120"/>
        <dbReference type="ChEBI" id="CHEBI:15378"/>
        <dbReference type="ChEBI" id="CHEBI:30616"/>
        <dbReference type="ChEBI" id="CHEBI:33019"/>
        <dbReference type="ChEBI" id="CHEBI:57498"/>
        <dbReference type="ChEBI" id="CHEBI:58601"/>
        <dbReference type="EC" id="2.7.7.27"/>
    </reaction>
</comment>
<dbReference type="PANTHER" id="PTHR43523:SF12">
    <property type="entry name" value="GLUCOSE-1-PHOSPHATE ADENYLYLTRANSFERASE LARGE SUBUNIT 1, CHLOROPLASTIC-RELATED"/>
    <property type="match status" value="1"/>
</dbReference>
<evidence type="ECO:0000256" key="6">
    <source>
        <dbReference type="ARBA" id="ARBA00012460"/>
    </source>
</evidence>
<keyword evidence="11" id="KW-0067">ATP-binding</keyword>
<dbReference type="InterPro" id="IPR029044">
    <property type="entry name" value="Nucleotide-diphossugar_trans"/>
</dbReference>
<dbReference type="GO" id="GO:0005978">
    <property type="term" value="P:glycogen biosynthetic process"/>
    <property type="evidence" value="ECO:0007669"/>
    <property type="project" value="InterPro"/>
</dbReference>
<dbReference type="OrthoDB" id="1733332at2759"/>
<dbReference type="AlphaFoldDB" id="A0A5J5QW91"/>
<dbReference type="Gene3D" id="3.90.550.10">
    <property type="entry name" value="Spore Coat Polysaccharide Biosynthesis Protein SpsA, Chain A"/>
    <property type="match status" value="1"/>
</dbReference>
<gene>
    <name evidence="17" type="ORF">ES319_D06G008600v1</name>
</gene>
<evidence type="ECO:0000313" key="17">
    <source>
        <dbReference type="EMBL" id="KAB2023305.1"/>
    </source>
</evidence>
<dbReference type="PROSITE" id="PS00810">
    <property type="entry name" value="ADP_GLC_PYROPHOSPH_3"/>
    <property type="match status" value="1"/>
</dbReference>
<dbReference type="EC" id="2.7.7.27" evidence="6"/>
<dbReference type="EMBL" id="CM018220">
    <property type="protein sequence ID" value="KAB2023305.1"/>
    <property type="molecule type" value="Genomic_DNA"/>
</dbReference>
<dbReference type="CDD" id="cd04651">
    <property type="entry name" value="LbH_G1P_AT_C"/>
    <property type="match status" value="1"/>
</dbReference>
<keyword evidence="7" id="KW-0021">Allosteric enzyme</keyword>
<evidence type="ECO:0000256" key="9">
    <source>
        <dbReference type="ARBA" id="ARBA00022695"/>
    </source>
</evidence>
<dbReference type="Pfam" id="PF00483">
    <property type="entry name" value="NTP_transferase"/>
    <property type="match status" value="1"/>
</dbReference>
<comment type="similarity">
    <text evidence="4">Belongs to the bacterial/plant glucose-1-phosphate adenylyltransferase family.</text>
</comment>
<evidence type="ECO:0000256" key="7">
    <source>
        <dbReference type="ARBA" id="ARBA00022533"/>
    </source>
</evidence>
<sequence>MASHFISLNANANPCNLIKGRSYGGSGFLGERISWSIKSRDYGRVLWRSLRIENDVRKAKFGVVHCVQTPTNENDDPTMFESPQADPKEVASIVLGGGAGTRLFPLTSMRAKPAVPIGGCYRLIDVPMSNCINSGIKKIFILTQFNSFSLNRHLARTYNFGNGVNFGDGFMEVLAATQTSGEAGKKWFQGTADAVRQFIWVFEKHIDSNADITVSCLPMDNSRASDFGLMKIDETGRIIQFAEKPKGKDLNAMQVDTSILGLSTEDAAKYSYIASMGVYVFKKDILLKLLTQSYPSCNDFGSEIIPSAVKEHNAQAYLFNDYWEDIGTIKSFFDANLALTDQPPKFEFYDPKTPFYTSPRFLPPSKIDQCRIVNAIISHGCFLRNCSVKRSVVGVRSRLESGVELEDTMMMGADFYQTEMEIMSLLKEGKVPIGVGKNTKIKNCIIDKNAKIGKNVIISNSDGVEEAERPEQGFYIRSGITVIMKNATIKDGSVI</sequence>
<dbReference type="Gene3D" id="2.160.10.10">
    <property type="entry name" value="Hexapeptide repeat proteins"/>
    <property type="match status" value="1"/>
</dbReference>
<keyword evidence="9" id="KW-0548">Nucleotidyltransferase</keyword>
<evidence type="ECO:0000256" key="2">
    <source>
        <dbReference type="ARBA" id="ARBA00002231"/>
    </source>
</evidence>
<dbReference type="PROSITE" id="PS00808">
    <property type="entry name" value="ADP_GLC_PYROPHOSPH_1"/>
    <property type="match status" value="1"/>
</dbReference>
<dbReference type="GO" id="GO:0008878">
    <property type="term" value="F:glucose-1-phosphate adenylyltransferase activity"/>
    <property type="evidence" value="ECO:0007669"/>
    <property type="project" value="UniProtKB-EC"/>
</dbReference>
<dbReference type="CDD" id="cd02508">
    <property type="entry name" value="ADP_Glucose_PP"/>
    <property type="match status" value="1"/>
</dbReference>
<comment type="subunit">
    <text evidence="5">Heterotetramer.</text>
</comment>
<dbReference type="PANTHER" id="PTHR43523">
    <property type="entry name" value="GLUCOSE-1-PHOSPHATE ADENYLYLTRANSFERASE-RELATED"/>
    <property type="match status" value="1"/>
</dbReference>
<dbReference type="Pfam" id="PF25247">
    <property type="entry name" value="LbH_GLGC"/>
    <property type="match status" value="1"/>
</dbReference>
<comment type="function">
    <text evidence="2">This protein plays a role in synthesis of starch. It catalyzes the synthesis of the activated glycosyl donor, ADP-glucose from Glc-1-P and ATP.</text>
</comment>
<dbReference type="GO" id="GO:0005524">
    <property type="term" value="F:ATP binding"/>
    <property type="evidence" value="ECO:0007669"/>
    <property type="project" value="UniProtKB-KW"/>
</dbReference>
<dbReference type="InterPro" id="IPR005835">
    <property type="entry name" value="NTP_transferase_dom"/>
</dbReference>
<evidence type="ECO:0000256" key="5">
    <source>
        <dbReference type="ARBA" id="ARBA00011680"/>
    </source>
</evidence>
<proteinExistence type="inferred from homology"/>
<evidence type="ECO:0000256" key="11">
    <source>
        <dbReference type="ARBA" id="ARBA00022840"/>
    </source>
</evidence>
<dbReference type="Proteomes" id="UP000327439">
    <property type="component" value="Chromosome D06"/>
</dbReference>
<evidence type="ECO:0000256" key="1">
    <source>
        <dbReference type="ARBA" id="ARBA00000956"/>
    </source>
</evidence>
<evidence type="ECO:0000256" key="10">
    <source>
        <dbReference type="ARBA" id="ARBA00022741"/>
    </source>
</evidence>
<dbReference type="InterPro" id="IPR005836">
    <property type="entry name" value="ADP_Glu_pyroP_CS"/>
</dbReference>
<reference evidence="18" key="1">
    <citation type="journal article" date="2020" name="Nat. Genet.">
        <title>Genomic diversifications of five Gossypium allopolyploid species and their impact on cotton improvement.</title>
        <authorList>
            <person name="Chen Z.J."/>
            <person name="Sreedasyam A."/>
            <person name="Ando A."/>
            <person name="Song Q."/>
            <person name="De Santiago L.M."/>
            <person name="Hulse-Kemp A.M."/>
            <person name="Ding M."/>
            <person name="Ye W."/>
            <person name="Kirkbride R.C."/>
            <person name="Jenkins J."/>
            <person name="Plott C."/>
            <person name="Lovell J."/>
            <person name="Lin Y.M."/>
            <person name="Vaughn R."/>
            <person name="Liu B."/>
            <person name="Simpson S."/>
            <person name="Scheffler B.E."/>
            <person name="Wen L."/>
            <person name="Saski C.A."/>
            <person name="Grover C.E."/>
            <person name="Hu G."/>
            <person name="Conover J.L."/>
            <person name="Carlson J.W."/>
            <person name="Shu S."/>
            <person name="Boston L.B."/>
            <person name="Williams M."/>
            <person name="Peterson D.G."/>
            <person name="McGee K."/>
            <person name="Jones D.C."/>
            <person name="Wendel J.F."/>
            <person name="Stelly D.M."/>
            <person name="Grimwood J."/>
            <person name="Schmutz J."/>
        </authorList>
    </citation>
    <scope>NUCLEOTIDE SEQUENCE [LARGE SCALE GENOMIC DNA]</scope>
    <source>
        <strain evidence="18">cv. 3-79</strain>
    </source>
</reference>
<evidence type="ECO:0000256" key="12">
    <source>
        <dbReference type="ARBA" id="ARBA00022922"/>
    </source>
</evidence>
<evidence type="ECO:0000313" key="18">
    <source>
        <dbReference type="Proteomes" id="UP000327439"/>
    </source>
</evidence>
<feature type="domain" description="Nucleotidyl transferase" evidence="16">
    <location>
        <begin position="202"/>
        <end position="341"/>
    </location>
</feature>
<dbReference type="InterPro" id="IPR011004">
    <property type="entry name" value="Trimer_LpxA-like_sf"/>
</dbReference>
<protein>
    <recommendedName>
        <fullName evidence="6">glucose-1-phosphate adenylyltransferase</fullName>
        <ecNumber evidence="6">2.7.7.27</ecNumber>
    </recommendedName>
    <alternativeName>
        <fullName evidence="15">ADP-glucose pyrophosphorylase</fullName>
    </alternativeName>
    <alternativeName>
        <fullName evidence="14">ADP-glucose synthase</fullName>
    </alternativeName>
    <alternativeName>
        <fullName evidence="13">Alpha-D-glucose-1-phosphate adenyl transferase</fullName>
    </alternativeName>
</protein>
<evidence type="ECO:0000259" key="16">
    <source>
        <dbReference type="Pfam" id="PF00483"/>
    </source>
</evidence>
<accession>A0A5J5QW91</accession>
<name>A0A5J5QW91_GOSBA</name>
<comment type="pathway">
    <text evidence="3">Glycan biosynthesis; starch biosynthesis.</text>
</comment>
<evidence type="ECO:0000256" key="14">
    <source>
        <dbReference type="ARBA" id="ARBA00030817"/>
    </source>
</evidence>
<keyword evidence="18" id="KW-1185">Reference proteome</keyword>
<dbReference type="FunFam" id="2.160.10.10:FF:000010">
    <property type="entry name" value="Glucose-1-phosphate adenylyltransferase"/>
    <property type="match status" value="1"/>
</dbReference>
<evidence type="ECO:0000256" key="8">
    <source>
        <dbReference type="ARBA" id="ARBA00022679"/>
    </source>
</evidence>
<keyword evidence="10" id="KW-0547">Nucleotide-binding</keyword>
<dbReference type="PROSITE" id="PS00809">
    <property type="entry name" value="ADP_GLC_PYROPHOSPH_2"/>
    <property type="match status" value="1"/>
</dbReference>
<organism evidence="17 18">
    <name type="scientific">Gossypium barbadense</name>
    <name type="common">Sea Island cotton</name>
    <name type="synonym">Hibiscus barbadensis</name>
    <dbReference type="NCBI Taxonomy" id="3634"/>
    <lineage>
        <taxon>Eukaryota</taxon>
        <taxon>Viridiplantae</taxon>
        <taxon>Streptophyta</taxon>
        <taxon>Embryophyta</taxon>
        <taxon>Tracheophyta</taxon>
        <taxon>Spermatophyta</taxon>
        <taxon>Magnoliopsida</taxon>
        <taxon>eudicotyledons</taxon>
        <taxon>Gunneridae</taxon>
        <taxon>Pentapetalae</taxon>
        <taxon>rosids</taxon>
        <taxon>malvids</taxon>
        <taxon>Malvales</taxon>
        <taxon>Malvaceae</taxon>
        <taxon>Malvoideae</taxon>
        <taxon>Gossypium</taxon>
    </lineage>
</organism>
<evidence type="ECO:0000256" key="13">
    <source>
        <dbReference type="ARBA" id="ARBA00030645"/>
    </source>
</evidence>
<dbReference type="SUPFAM" id="SSF53448">
    <property type="entry name" value="Nucleotide-diphospho-sugar transferases"/>
    <property type="match status" value="1"/>
</dbReference>